<dbReference type="AlphaFoldDB" id="A0A8J2J3E8"/>
<accession>A0A8J2J3E8</accession>
<keyword evidence="2" id="KW-1185">Reference proteome</keyword>
<protein>
    <submittedName>
        <fullName evidence="1">Uncharacterized protein</fullName>
    </submittedName>
</protein>
<name>A0A8J2J3E8_9HEXA</name>
<dbReference type="EMBL" id="CAJVCH010012347">
    <property type="protein sequence ID" value="CAG7673109.1"/>
    <property type="molecule type" value="Genomic_DNA"/>
</dbReference>
<organism evidence="1 2">
    <name type="scientific">Allacma fusca</name>
    <dbReference type="NCBI Taxonomy" id="39272"/>
    <lineage>
        <taxon>Eukaryota</taxon>
        <taxon>Metazoa</taxon>
        <taxon>Ecdysozoa</taxon>
        <taxon>Arthropoda</taxon>
        <taxon>Hexapoda</taxon>
        <taxon>Collembola</taxon>
        <taxon>Symphypleona</taxon>
        <taxon>Sminthuridae</taxon>
        <taxon>Allacma</taxon>
    </lineage>
</organism>
<dbReference type="Proteomes" id="UP000708208">
    <property type="component" value="Unassembled WGS sequence"/>
</dbReference>
<evidence type="ECO:0000313" key="1">
    <source>
        <dbReference type="EMBL" id="CAG7673109.1"/>
    </source>
</evidence>
<sequence>MENKKYAKAIKEASSLFRDRPLSAVDTA</sequence>
<evidence type="ECO:0000313" key="2">
    <source>
        <dbReference type="Proteomes" id="UP000708208"/>
    </source>
</evidence>
<comment type="caution">
    <text evidence="1">The sequence shown here is derived from an EMBL/GenBank/DDBJ whole genome shotgun (WGS) entry which is preliminary data.</text>
</comment>
<reference evidence="1" key="1">
    <citation type="submission" date="2021-06" db="EMBL/GenBank/DDBJ databases">
        <authorList>
            <person name="Hodson N. C."/>
            <person name="Mongue J. A."/>
            <person name="Jaron S. K."/>
        </authorList>
    </citation>
    <scope>NUCLEOTIDE SEQUENCE</scope>
</reference>
<gene>
    <name evidence="1" type="ORF">AFUS01_LOCUS2171</name>
</gene>
<proteinExistence type="predicted"/>
<feature type="non-terminal residue" evidence="1">
    <location>
        <position position="1"/>
    </location>
</feature>